<proteinExistence type="predicted"/>
<name>A0A1N6ZWL1_9RHOB</name>
<dbReference type="EMBL" id="FTMK01000039">
    <property type="protein sequence ID" value="SIR31153.1"/>
    <property type="molecule type" value="Genomic_DNA"/>
</dbReference>
<evidence type="ECO:0000313" key="2">
    <source>
        <dbReference type="Proteomes" id="UP000323956"/>
    </source>
</evidence>
<dbReference type="OrthoDB" id="6711169at2"/>
<gene>
    <name evidence="1" type="ORF">SAMN05421641_13917</name>
</gene>
<dbReference type="AlphaFoldDB" id="A0A1N6ZWL1"/>
<dbReference type="Proteomes" id="UP000323956">
    <property type="component" value="Unassembled WGS sequence"/>
</dbReference>
<protein>
    <submittedName>
        <fullName evidence="1">Uncharacterized protein</fullName>
    </submittedName>
</protein>
<dbReference type="RefSeq" id="WP_149766823.1">
    <property type="nucleotide sequence ID" value="NZ_FTMK01000039.1"/>
</dbReference>
<organism evidence="1 2">
    <name type="scientific">Paracoccus thiocyanatus</name>
    <dbReference type="NCBI Taxonomy" id="34006"/>
    <lineage>
        <taxon>Bacteria</taxon>
        <taxon>Pseudomonadati</taxon>
        <taxon>Pseudomonadota</taxon>
        <taxon>Alphaproteobacteria</taxon>
        <taxon>Rhodobacterales</taxon>
        <taxon>Paracoccaceae</taxon>
        <taxon>Paracoccus</taxon>
    </lineage>
</organism>
<sequence length="60" mass="6495">MSLPIKDVLAAKGIKPSAEHLTKLEAKWKEFEALKGSLEGAHLDDYDISLKNIAGGDHHG</sequence>
<evidence type="ECO:0000313" key="1">
    <source>
        <dbReference type="EMBL" id="SIR31153.1"/>
    </source>
</evidence>
<accession>A0A1N6ZWL1</accession>
<reference evidence="1 2" key="1">
    <citation type="submission" date="2017-01" db="EMBL/GenBank/DDBJ databases">
        <authorList>
            <person name="Varghese N."/>
            <person name="Submissions S."/>
        </authorList>
    </citation>
    <scope>NUCLEOTIDE SEQUENCE [LARGE SCALE GENOMIC DNA]</scope>
    <source>
        <strain evidence="1 2">ATCC 700171</strain>
    </source>
</reference>